<dbReference type="Pfam" id="PF03453">
    <property type="entry name" value="MoeA_N"/>
    <property type="match status" value="1"/>
</dbReference>
<dbReference type="GO" id="GO:0046872">
    <property type="term" value="F:metal ion binding"/>
    <property type="evidence" value="ECO:0007669"/>
    <property type="project" value="UniProtKB-UniRule"/>
</dbReference>
<dbReference type="GO" id="GO:0006777">
    <property type="term" value="P:Mo-molybdopterin cofactor biosynthetic process"/>
    <property type="evidence" value="ECO:0007669"/>
    <property type="project" value="UniProtKB-UniRule"/>
</dbReference>
<dbReference type="SUPFAM" id="SSF63867">
    <property type="entry name" value="MoeA C-terminal domain-like"/>
    <property type="match status" value="1"/>
</dbReference>
<dbReference type="SMART" id="SM00852">
    <property type="entry name" value="MoCF_biosynth"/>
    <property type="match status" value="1"/>
</dbReference>
<evidence type="ECO:0000256" key="2">
    <source>
        <dbReference type="ARBA" id="ARBA00005046"/>
    </source>
</evidence>
<dbReference type="NCBIfam" id="TIGR00177">
    <property type="entry name" value="molyb_syn"/>
    <property type="match status" value="1"/>
</dbReference>
<evidence type="ECO:0000256" key="6">
    <source>
        <dbReference type="RuleBase" id="RU365090"/>
    </source>
</evidence>
<comment type="similarity">
    <text evidence="3 6">Belongs to the MoeA family.</text>
</comment>
<evidence type="ECO:0000256" key="1">
    <source>
        <dbReference type="ARBA" id="ARBA00002901"/>
    </source>
</evidence>
<dbReference type="InterPro" id="IPR005111">
    <property type="entry name" value="MoeA_C_domain_IV"/>
</dbReference>
<dbReference type="GO" id="GO:0061599">
    <property type="term" value="F:molybdopterin molybdotransferase activity"/>
    <property type="evidence" value="ECO:0007669"/>
    <property type="project" value="UniProtKB-UniRule"/>
</dbReference>
<dbReference type="EMBL" id="FNOV01000006">
    <property type="protein sequence ID" value="SDY21306.1"/>
    <property type="molecule type" value="Genomic_DNA"/>
</dbReference>
<dbReference type="InterPro" id="IPR038987">
    <property type="entry name" value="MoeA-like"/>
</dbReference>
<dbReference type="RefSeq" id="WP_245711873.1">
    <property type="nucleotide sequence ID" value="NZ_FNOV01000006.1"/>
</dbReference>
<dbReference type="Proteomes" id="UP000199249">
    <property type="component" value="Unassembled WGS sequence"/>
</dbReference>
<feature type="domain" description="MoaB/Mog" evidence="7">
    <location>
        <begin position="185"/>
        <end position="323"/>
    </location>
</feature>
<keyword evidence="9" id="KW-1185">Reference proteome</keyword>
<proteinExistence type="inferred from homology"/>
<dbReference type="CDD" id="cd00887">
    <property type="entry name" value="MoeA"/>
    <property type="match status" value="1"/>
</dbReference>
<dbReference type="SUPFAM" id="SSF53218">
    <property type="entry name" value="Molybdenum cofactor biosynthesis proteins"/>
    <property type="match status" value="1"/>
</dbReference>
<dbReference type="Gene3D" id="2.40.340.10">
    <property type="entry name" value="MoeA, C-terminal, domain IV"/>
    <property type="match status" value="1"/>
</dbReference>
<dbReference type="InterPro" id="IPR008284">
    <property type="entry name" value="MoCF_biosynth_CS"/>
</dbReference>
<dbReference type="Gene3D" id="3.90.105.10">
    <property type="entry name" value="Molybdopterin biosynthesis moea protein, domain 2"/>
    <property type="match status" value="1"/>
</dbReference>
<comment type="function">
    <text evidence="1 6">Catalyzes the insertion of molybdate into adenylated molybdopterin with the concomitant release of AMP.</text>
</comment>
<accession>A0A1H3I0R1</accession>
<name>A0A1H3I0R1_9BACT</name>
<dbReference type="STRING" id="651662.SAMN04488069_106235"/>
<evidence type="ECO:0000259" key="7">
    <source>
        <dbReference type="SMART" id="SM00852"/>
    </source>
</evidence>
<evidence type="ECO:0000313" key="9">
    <source>
        <dbReference type="Proteomes" id="UP000199249"/>
    </source>
</evidence>
<dbReference type="InterPro" id="IPR001453">
    <property type="entry name" value="MoaB/Mog_dom"/>
</dbReference>
<dbReference type="Pfam" id="PF03454">
    <property type="entry name" value="MoeA_C"/>
    <property type="match status" value="1"/>
</dbReference>
<keyword evidence="6" id="KW-0460">Magnesium</keyword>
<dbReference type="Gene3D" id="2.170.190.11">
    <property type="entry name" value="Molybdopterin biosynthesis moea protein, domain 3"/>
    <property type="match status" value="1"/>
</dbReference>
<dbReference type="PROSITE" id="PS01079">
    <property type="entry name" value="MOCF_BIOSYNTHESIS_2"/>
    <property type="match status" value="1"/>
</dbReference>
<reference evidence="9" key="1">
    <citation type="submission" date="2016-10" db="EMBL/GenBank/DDBJ databases">
        <authorList>
            <person name="Varghese N."/>
            <person name="Submissions S."/>
        </authorList>
    </citation>
    <scope>NUCLEOTIDE SEQUENCE [LARGE SCALE GENOMIC DNA]</scope>
    <source>
        <strain evidence="9">CGMCC 1.8975</strain>
    </source>
</reference>
<comment type="cofactor">
    <cofactor evidence="6">
        <name>Mg(2+)</name>
        <dbReference type="ChEBI" id="CHEBI:18420"/>
    </cofactor>
</comment>
<keyword evidence="4 6" id="KW-0501">Molybdenum cofactor biosynthesis</keyword>
<organism evidence="8 9">
    <name type="scientific">Hymenobacter psychrophilus</name>
    <dbReference type="NCBI Taxonomy" id="651662"/>
    <lineage>
        <taxon>Bacteria</taxon>
        <taxon>Pseudomonadati</taxon>
        <taxon>Bacteroidota</taxon>
        <taxon>Cytophagia</taxon>
        <taxon>Cytophagales</taxon>
        <taxon>Hymenobacteraceae</taxon>
        <taxon>Hymenobacter</taxon>
    </lineage>
</organism>
<protein>
    <recommendedName>
        <fullName evidence="6">Molybdopterin molybdenumtransferase</fullName>
        <ecNumber evidence="6">2.10.1.1</ecNumber>
    </recommendedName>
</protein>
<dbReference type="GO" id="GO:0005829">
    <property type="term" value="C:cytosol"/>
    <property type="evidence" value="ECO:0007669"/>
    <property type="project" value="TreeGrafter"/>
</dbReference>
<comment type="catalytic activity">
    <reaction evidence="5">
        <text>adenylyl-molybdopterin + molybdate = Mo-molybdopterin + AMP + H(+)</text>
        <dbReference type="Rhea" id="RHEA:35047"/>
        <dbReference type="ChEBI" id="CHEBI:15378"/>
        <dbReference type="ChEBI" id="CHEBI:36264"/>
        <dbReference type="ChEBI" id="CHEBI:62727"/>
        <dbReference type="ChEBI" id="CHEBI:71302"/>
        <dbReference type="ChEBI" id="CHEBI:456215"/>
        <dbReference type="EC" id="2.10.1.1"/>
    </reaction>
</comment>
<dbReference type="AlphaFoldDB" id="A0A1H3I0R1"/>
<dbReference type="InterPro" id="IPR005110">
    <property type="entry name" value="MoeA_linker/N"/>
</dbReference>
<dbReference type="Pfam" id="PF00994">
    <property type="entry name" value="MoCF_biosynth"/>
    <property type="match status" value="1"/>
</dbReference>
<keyword evidence="6" id="KW-0500">Molybdenum</keyword>
<dbReference type="InterPro" id="IPR036688">
    <property type="entry name" value="MoeA_C_domain_IV_sf"/>
</dbReference>
<dbReference type="UniPathway" id="UPA00344"/>
<dbReference type="SUPFAM" id="SSF63882">
    <property type="entry name" value="MoeA N-terminal region -like"/>
    <property type="match status" value="1"/>
</dbReference>
<comment type="pathway">
    <text evidence="2 6">Cofactor biosynthesis; molybdopterin biosynthesis.</text>
</comment>
<dbReference type="EC" id="2.10.1.1" evidence="6"/>
<dbReference type="PANTHER" id="PTHR10192:SF5">
    <property type="entry name" value="GEPHYRIN"/>
    <property type="match status" value="1"/>
</dbReference>
<evidence type="ECO:0000313" key="8">
    <source>
        <dbReference type="EMBL" id="SDY21306.1"/>
    </source>
</evidence>
<dbReference type="PANTHER" id="PTHR10192">
    <property type="entry name" value="MOLYBDOPTERIN BIOSYNTHESIS PROTEIN"/>
    <property type="match status" value="1"/>
</dbReference>
<keyword evidence="6" id="KW-0479">Metal-binding</keyword>
<evidence type="ECO:0000256" key="5">
    <source>
        <dbReference type="ARBA" id="ARBA00047317"/>
    </source>
</evidence>
<evidence type="ECO:0000256" key="3">
    <source>
        <dbReference type="ARBA" id="ARBA00010763"/>
    </source>
</evidence>
<sequence>MLPPMISVAEATRLVAATIRPLGTELLSLSLAAGRILHEDLRADRDFPPFNRVAMDGMALRYDALVAGQREFLIAATQFAGQPPVTGTPATAAVEIMTGAMLPAGLDTVIRYEDLLFRTDETGQRHATVQALPPRAGHNVHRQAADRQCGELLVPAGTRLEPAEMAVAATIGAATVAVARRPRLAVVGTGDELVPISAQPAAHQIRRSNALMLQAAAWQAGAEADSFHFDDDPAVLHQELPALLAGYDAVVLSGGVSMGKADFLPEILQELGVEQRFHGVAQRPGKPFWFGARAGGAVVFALPGNPVSTFMNFYRYVQPWLQASQQPAGVAATGRGPVPAVLTAPIEFRPAMTHFLLVSLEYSPDGRLLATPERAGGSGDMASLLTSGGFLELPPEMEHFPVGIVLPVWRFRE</sequence>
<dbReference type="InterPro" id="IPR036135">
    <property type="entry name" value="MoeA_linker/N_sf"/>
</dbReference>
<dbReference type="Gene3D" id="3.40.980.10">
    <property type="entry name" value="MoaB/Mog-like domain"/>
    <property type="match status" value="1"/>
</dbReference>
<evidence type="ECO:0000256" key="4">
    <source>
        <dbReference type="ARBA" id="ARBA00023150"/>
    </source>
</evidence>
<dbReference type="InterPro" id="IPR036425">
    <property type="entry name" value="MoaB/Mog-like_dom_sf"/>
</dbReference>
<keyword evidence="6 8" id="KW-0808">Transferase</keyword>
<gene>
    <name evidence="8" type="ORF">SAMN04488069_106235</name>
</gene>